<dbReference type="EMBL" id="UYYB01098585">
    <property type="protein sequence ID" value="VDM77176.1"/>
    <property type="molecule type" value="Genomic_DNA"/>
</dbReference>
<feature type="transmembrane region" description="Helical" evidence="1">
    <location>
        <begin position="142"/>
        <end position="161"/>
    </location>
</feature>
<evidence type="ECO:0000256" key="1">
    <source>
        <dbReference type="SAM" id="Phobius"/>
    </source>
</evidence>
<dbReference type="InterPro" id="IPR016859">
    <property type="entry name" value="UCP207779"/>
</dbReference>
<accession>A0A3P7J2J6</accession>
<dbReference type="OrthoDB" id="5813557at2759"/>
<proteinExistence type="predicted"/>
<keyword evidence="1" id="KW-1133">Transmembrane helix</keyword>
<keyword evidence="1" id="KW-0472">Membrane</keyword>
<name>A0A3P7J2J6_STRVU</name>
<dbReference type="AlphaFoldDB" id="A0A3P7J2J6"/>
<protein>
    <submittedName>
        <fullName evidence="2">Uncharacterized protein</fullName>
    </submittedName>
</protein>
<dbReference type="Proteomes" id="UP000270094">
    <property type="component" value="Unassembled WGS sequence"/>
</dbReference>
<reference evidence="2 3" key="1">
    <citation type="submission" date="2018-11" db="EMBL/GenBank/DDBJ databases">
        <authorList>
            <consortium name="Pathogen Informatics"/>
        </authorList>
    </citation>
    <scope>NUCLEOTIDE SEQUENCE [LARGE SCALE GENOMIC DNA]</scope>
</reference>
<keyword evidence="3" id="KW-1185">Reference proteome</keyword>
<sequence length="162" mass="18081">MEKERKQTADRIGMASDVGDFFSKQFNNVKDLFATNQSELEKNINRVKDLLMAVKEKIKMLEPMANDAQKKTLSHVDSYLEEVQSFGSQVGSISFSAHPPQTVVRDGSAKFEENKGRWQQMLTDIFDKGGFDKVLTLLNLKSAGHCTLAAAIIAPIVLAFVR</sequence>
<evidence type="ECO:0000313" key="3">
    <source>
        <dbReference type="Proteomes" id="UP000270094"/>
    </source>
</evidence>
<gene>
    <name evidence="2" type="ORF">SVUK_LOCUS12174</name>
</gene>
<keyword evidence="1" id="KW-0812">Transmembrane</keyword>
<dbReference type="PIRSF" id="PIRSF027779">
    <property type="entry name" value="UCP207779"/>
    <property type="match status" value="1"/>
</dbReference>
<organism evidence="2 3">
    <name type="scientific">Strongylus vulgaris</name>
    <name type="common">Blood worm</name>
    <dbReference type="NCBI Taxonomy" id="40348"/>
    <lineage>
        <taxon>Eukaryota</taxon>
        <taxon>Metazoa</taxon>
        <taxon>Ecdysozoa</taxon>
        <taxon>Nematoda</taxon>
        <taxon>Chromadorea</taxon>
        <taxon>Rhabditida</taxon>
        <taxon>Rhabditina</taxon>
        <taxon>Rhabditomorpha</taxon>
        <taxon>Strongyloidea</taxon>
        <taxon>Strongylidae</taxon>
        <taxon>Strongylus</taxon>
    </lineage>
</organism>
<evidence type="ECO:0000313" key="2">
    <source>
        <dbReference type="EMBL" id="VDM77176.1"/>
    </source>
</evidence>